<dbReference type="PANTHER" id="PTHR37813:SF1">
    <property type="entry name" value="FELS-2 PROPHAGE PROTEIN"/>
    <property type="match status" value="1"/>
</dbReference>
<sequence>MSSKVINTILNLKDNFSDTIQNVAKNTQGFKSGMKDTEDQAVKMKKTVSEAFNTVKESMLRGIGFGAGMDIWEFMKEGIVETVTFGNELQKSLNGVMTSSGLAETGMDRMKNVMLDIYNDNFGENFEEIGEALKAVGEQTGYTGDDLKGLTENAIALKDTFGYEVKESVRSASTLMKQFGIDGDEAFNLIAQGKQGGLDFSGEMLDSINEYSVQFKKIGLNAEDMFNILSAGSAEGAFNLDKVGDAIKEFSIRAIDGSKTTADGFSQLGFNADDLAAKFAQGGDSAKDTFEDVITALSNMKDPLKQSQIGVELFGTQFEDLGINVIESLGNVDGEISNTYDALAQINKIKYNDVGSAFEGIKRNIQTSVLIPISDAALPRLNDFANWFRNNIPEIKEDVSGVTDTFLSVGGSIIDKVMPSLGDLIGSASNLARTIYNSVVPSFSAVTPDSWDSVSDAIKDIIDGATGVVNFVNDNWPTIEPIVYSIIGAIAAWQLAIVGVNTWIGITTFATSAWGTIELMIWGIQNATTAWEGAQWLLNVAVDANPIGVVTLAIAGLGFAIYEVVKHFQEICDWAENAWGKLKKFLGLDGSTVDITTNETVTSVTNESGNTVYSRTPMNATGTHYWSGGPTRMNEFGNGEMAILPSGSKVIPAGQTDKILNNSGAPIIVQLTVQGNMIGNEEFADQVGQHIFNKLYYQMVNS</sequence>
<name>A0AAE5H8D9_CLOBE</name>
<proteinExistence type="predicted"/>
<evidence type="ECO:0000259" key="2">
    <source>
        <dbReference type="Pfam" id="PF10145"/>
    </source>
</evidence>
<gene>
    <name evidence="3" type="ORF">BCD95_005020</name>
</gene>
<dbReference type="Pfam" id="PF10145">
    <property type="entry name" value="PhageMin_Tail"/>
    <property type="match status" value="1"/>
</dbReference>
<evidence type="ECO:0000313" key="3">
    <source>
        <dbReference type="EMBL" id="NSB16761.1"/>
    </source>
</evidence>
<dbReference type="PANTHER" id="PTHR37813">
    <property type="entry name" value="FELS-2 PROPHAGE PROTEIN"/>
    <property type="match status" value="1"/>
</dbReference>
<dbReference type="InterPro" id="IPR010090">
    <property type="entry name" value="Phage_tape_meas"/>
</dbReference>
<dbReference type="Proteomes" id="UP000822184">
    <property type="component" value="Unassembled WGS sequence"/>
</dbReference>
<dbReference type="EMBL" id="JABTDW010000001">
    <property type="protein sequence ID" value="NSB16761.1"/>
    <property type="molecule type" value="Genomic_DNA"/>
</dbReference>
<protein>
    <submittedName>
        <fullName evidence="3">TP901 family phage tail tape measure protein</fullName>
    </submittedName>
</protein>
<dbReference type="AlphaFoldDB" id="A0AAE5H8D9"/>
<dbReference type="RefSeq" id="WP_077854453.1">
    <property type="nucleotide sequence ID" value="NZ_JABTDW010000001.1"/>
</dbReference>
<comment type="caution">
    <text evidence="3">The sequence shown here is derived from an EMBL/GenBank/DDBJ whole genome shotgun (WGS) entry which is preliminary data.</text>
</comment>
<evidence type="ECO:0000256" key="1">
    <source>
        <dbReference type="ARBA" id="ARBA00022612"/>
    </source>
</evidence>
<dbReference type="NCBIfam" id="TIGR01760">
    <property type="entry name" value="tape_meas_TP901"/>
    <property type="match status" value="1"/>
</dbReference>
<evidence type="ECO:0000313" key="4">
    <source>
        <dbReference type="Proteomes" id="UP000822184"/>
    </source>
</evidence>
<organism evidence="3 4">
    <name type="scientific">Clostridium beijerinckii</name>
    <name type="common">Clostridium MP</name>
    <dbReference type="NCBI Taxonomy" id="1520"/>
    <lineage>
        <taxon>Bacteria</taxon>
        <taxon>Bacillati</taxon>
        <taxon>Bacillota</taxon>
        <taxon>Clostridia</taxon>
        <taxon>Eubacteriales</taxon>
        <taxon>Clostridiaceae</taxon>
        <taxon>Clostridium</taxon>
    </lineage>
</organism>
<accession>A0AAE5H8D9</accession>
<keyword evidence="1" id="KW-1188">Viral release from host cell</keyword>
<reference evidence="3" key="1">
    <citation type="submission" date="2020-06" db="EMBL/GenBank/DDBJ databases">
        <title>Genomic insights into acetone-butanol-ethanol (ABE) fermentation by sequencing solventogenic clostridia strains.</title>
        <authorList>
            <person name="Brown S."/>
        </authorList>
    </citation>
    <scope>NUCLEOTIDE SEQUENCE</scope>
    <source>
        <strain evidence="3">DJ123</strain>
    </source>
</reference>
<feature type="domain" description="Phage tail tape measure protein" evidence="2">
    <location>
        <begin position="121"/>
        <end position="315"/>
    </location>
</feature>